<sequence length="246" mass="27628">MDAAPRPPLKITKTYLKLQKKLLEIEAEVVQFTNLPPDTPGLDHLAEDIEKKIAFFKNLLTAENASHDSTSHDLSEIEGRLEEVEAEFSQSNSPSAILYENDDSESSSVCDHCASKNELQVQREAVNDEWKVYENPTMLYEVMLSPSEIFHKAAMPSSEMFEEVVQPSEMIHEAAMPPSCVEEPSYVEEAIEVLFDCDREQSGGDKKQGRRWWRVLTVLVAVIVVSTVGVSSYINSNEDEGFLTPT</sequence>
<comment type="caution">
    <text evidence="1">The sequence shown here is derived from an EMBL/GenBank/DDBJ whole genome shotgun (WGS) entry which is preliminary data.</text>
</comment>
<keyword evidence="2" id="KW-1185">Reference proteome</keyword>
<organism evidence="1 2">
    <name type="scientific">Cichorium intybus</name>
    <name type="common">Chicory</name>
    <dbReference type="NCBI Taxonomy" id="13427"/>
    <lineage>
        <taxon>Eukaryota</taxon>
        <taxon>Viridiplantae</taxon>
        <taxon>Streptophyta</taxon>
        <taxon>Embryophyta</taxon>
        <taxon>Tracheophyta</taxon>
        <taxon>Spermatophyta</taxon>
        <taxon>Magnoliopsida</taxon>
        <taxon>eudicotyledons</taxon>
        <taxon>Gunneridae</taxon>
        <taxon>Pentapetalae</taxon>
        <taxon>asterids</taxon>
        <taxon>campanulids</taxon>
        <taxon>Asterales</taxon>
        <taxon>Asteraceae</taxon>
        <taxon>Cichorioideae</taxon>
        <taxon>Cichorieae</taxon>
        <taxon>Cichoriinae</taxon>
        <taxon>Cichorium</taxon>
    </lineage>
</organism>
<proteinExistence type="predicted"/>
<dbReference type="Proteomes" id="UP001055811">
    <property type="component" value="Linkage Group LG02"/>
</dbReference>
<evidence type="ECO:0000313" key="1">
    <source>
        <dbReference type="EMBL" id="KAI3778100.1"/>
    </source>
</evidence>
<dbReference type="EMBL" id="CM042010">
    <property type="protein sequence ID" value="KAI3778100.1"/>
    <property type="molecule type" value="Genomic_DNA"/>
</dbReference>
<protein>
    <submittedName>
        <fullName evidence="1">Uncharacterized protein</fullName>
    </submittedName>
</protein>
<evidence type="ECO:0000313" key="2">
    <source>
        <dbReference type="Proteomes" id="UP001055811"/>
    </source>
</evidence>
<name>A0ACB9G4V9_CICIN</name>
<accession>A0ACB9G4V9</accession>
<reference evidence="1 2" key="2">
    <citation type="journal article" date="2022" name="Mol. Ecol. Resour.">
        <title>The genomes of chicory, endive, great burdock and yacon provide insights into Asteraceae paleo-polyploidization history and plant inulin production.</title>
        <authorList>
            <person name="Fan W."/>
            <person name="Wang S."/>
            <person name="Wang H."/>
            <person name="Wang A."/>
            <person name="Jiang F."/>
            <person name="Liu H."/>
            <person name="Zhao H."/>
            <person name="Xu D."/>
            <person name="Zhang Y."/>
        </authorList>
    </citation>
    <scope>NUCLEOTIDE SEQUENCE [LARGE SCALE GENOMIC DNA]</scope>
    <source>
        <strain evidence="2">cv. Punajuju</strain>
        <tissue evidence="1">Leaves</tissue>
    </source>
</reference>
<reference evidence="2" key="1">
    <citation type="journal article" date="2022" name="Mol. Ecol. Resour.">
        <title>The genomes of chicory, endive, great burdock and yacon provide insights into Asteraceae palaeo-polyploidization history and plant inulin production.</title>
        <authorList>
            <person name="Fan W."/>
            <person name="Wang S."/>
            <person name="Wang H."/>
            <person name="Wang A."/>
            <person name="Jiang F."/>
            <person name="Liu H."/>
            <person name="Zhao H."/>
            <person name="Xu D."/>
            <person name="Zhang Y."/>
        </authorList>
    </citation>
    <scope>NUCLEOTIDE SEQUENCE [LARGE SCALE GENOMIC DNA]</scope>
    <source>
        <strain evidence="2">cv. Punajuju</strain>
    </source>
</reference>
<gene>
    <name evidence="1" type="ORF">L2E82_07125</name>
</gene>